<dbReference type="PROSITE" id="PS51257">
    <property type="entry name" value="PROKAR_LIPOPROTEIN"/>
    <property type="match status" value="1"/>
</dbReference>
<evidence type="ECO:0000313" key="2">
    <source>
        <dbReference type="EMBL" id="JAD38362.1"/>
    </source>
</evidence>
<name>A0A0A8ZU52_ARUDO</name>
<reference evidence="2" key="1">
    <citation type="submission" date="2014-09" db="EMBL/GenBank/DDBJ databases">
        <authorList>
            <person name="Magalhaes I.L.F."/>
            <person name="Oliveira U."/>
            <person name="Santos F.R."/>
            <person name="Vidigal T.H.D.A."/>
            <person name="Brescovit A.D."/>
            <person name="Santos A.J."/>
        </authorList>
    </citation>
    <scope>NUCLEOTIDE SEQUENCE</scope>
    <source>
        <tissue evidence="2">Shoot tissue taken approximately 20 cm above the soil surface</tissue>
    </source>
</reference>
<feature type="region of interest" description="Disordered" evidence="1">
    <location>
        <begin position="67"/>
        <end position="86"/>
    </location>
</feature>
<protein>
    <submittedName>
        <fullName evidence="2">Uncharacterized protein</fullName>
    </submittedName>
</protein>
<dbReference type="EMBL" id="GBRH01259533">
    <property type="protein sequence ID" value="JAD38362.1"/>
    <property type="molecule type" value="Transcribed_RNA"/>
</dbReference>
<accession>A0A0A8ZU52</accession>
<dbReference type="AlphaFoldDB" id="A0A0A8ZU52"/>
<feature type="compositionally biased region" description="Basic residues" evidence="1">
    <location>
        <begin position="71"/>
        <end position="83"/>
    </location>
</feature>
<sequence length="113" mass="12568">MTCHGGRYQSLVTTFRDSGSESRIISLIAAGYSCRFSSTKSFMAPASFVISVEGLGQVTKKWTRLSVTGKRPTKKSSPLRRRNSVANGCPWSYLVNPRRTVRRIGFGTDSPRY</sequence>
<organism evidence="2">
    <name type="scientific">Arundo donax</name>
    <name type="common">Giant reed</name>
    <name type="synonym">Donax arundinaceus</name>
    <dbReference type="NCBI Taxonomy" id="35708"/>
    <lineage>
        <taxon>Eukaryota</taxon>
        <taxon>Viridiplantae</taxon>
        <taxon>Streptophyta</taxon>
        <taxon>Embryophyta</taxon>
        <taxon>Tracheophyta</taxon>
        <taxon>Spermatophyta</taxon>
        <taxon>Magnoliopsida</taxon>
        <taxon>Liliopsida</taxon>
        <taxon>Poales</taxon>
        <taxon>Poaceae</taxon>
        <taxon>PACMAD clade</taxon>
        <taxon>Arundinoideae</taxon>
        <taxon>Arundineae</taxon>
        <taxon>Arundo</taxon>
    </lineage>
</organism>
<evidence type="ECO:0000256" key="1">
    <source>
        <dbReference type="SAM" id="MobiDB-lite"/>
    </source>
</evidence>
<proteinExistence type="predicted"/>
<reference evidence="2" key="2">
    <citation type="journal article" date="2015" name="Data Brief">
        <title>Shoot transcriptome of the giant reed, Arundo donax.</title>
        <authorList>
            <person name="Barrero R.A."/>
            <person name="Guerrero F.D."/>
            <person name="Moolhuijzen P."/>
            <person name="Goolsby J.A."/>
            <person name="Tidwell J."/>
            <person name="Bellgard S.E."/>
            <person name="Bellgard M.I."/>
        </authorList>
    </citation>
    <scope>NUCLEOTIDE SEQUENCE</scope>
    <source>
        <tissue evidence="2">Shoot tissue taken approximately 20 cm above the soil surface</tissue>
    </source>
</reference>